<dbReference type="RefSeq" id="WP_119978580.1">
    <property type="nucleotide sequence ID" value="NZ_BPFB01000016.1"/>
</dbReference>
<comment type="caution">
    <text evidence="2">The sequence shown here is derived from an EMBL/GenBank/DDBJ whole genome shotgun (WGS) entry which is preliminary data.</text>
</comment>
<name>A0ABQ4PGH1_9GAMM</name>
<evidence type="ECO:0000313" key="3">
    <source>
        <dbReference type="Proteomes" id="UP000761574"/>
    </source>
</evidence>
<organism evidence="2 3">
    <name type="scientific">Shewanella algidipiscicola</name>
    <dbReference type="NCBI Taxonomy" id="614070"/>
    <lineage>
        <taxon>Bacteria</taxon>
        <taxon>Pseudomonadati</taxon>
        <taxon>Pseudomonadota</taxon>
        <taxon>Gammaproteobacteria</taxon>
        <taxon>Alteromonadales</taxon>
        <taxon>Shewanellaceae</taxon>
        <taxon>Shewanella</taxon>
    </lineage>
</organism>
<keyword evidence="1" id="KW-0732">Signal</keyword>
<feature type="signal peptide" evidence="1">
    <location>
        <begin position="1"/>
        <end position="21"/>
    </location>
</feature>
<evidence type="ECO:0000313" key="2">
    <source>
        <dbReference type="EMBL" id="GIU46509.1"/>
    </source>
</evidence>
<reference evidence="2 3" key="1">
    <citation type="submission" date="2021-05" db="EMBL/GenBank/DDBJ databases">
        <title>Molecular characterization for Shewanella algae harboring chromosomal blaOXA-55-like strains isolated from clinical and environment sample.</title>
        <authorList>
            <person name="Ohama Y."/>
            <person name="Aoki K."/>
            <person name="Harada S."/>
            <person name="Moriya K."/>
            <person name="Ishii Y."/>
            <person name="Tateda K."/>
        </authorList>
    </citation>
    <scope>NUCLEOTIDE SEQUENCE [LARGE SCALE GENOMIC DNA]</scope>
    <source>
        <strain evidence="2 3">LMG 23746</strain>
    </source>
</reference>
<proteinExistence type="predicted"/>
<feature type="chain" id="PRO_5046182064" description="Rap1a immunity protein domain-containing protein" evidence="1">
    <location>
        <begin position="22"/>
        <end position="127"/>
    </location>
</feature>
<evidence type="ECO:0000256" key="1">
    <source>
        <dbReference type="SAM" id="SignalP"/>
    </source>
</evidence>
<accession>A0ABQ4PGH1</accession>
<keyword evidence="3" id="KW-1185">Reference proteome</keyword>
<gene>
    <name evidence="2" type="ORF">TUM4630_17200</name>
</gene>
<evidence type="ECO:0008006" key="4">
    <source>
        <dbReference type="Google" id="ProtNLM"/>
    </source>
</evidence>
<dbReference type="EMBL" id="BPFB01000016">
    <property type="protein sequence ID" value="GIU46509.1"/>
    <property type="molecule type" value="Genomic_DNA"/>
</dbReference>
<dbReference type="Proteomes" id="UP000761574">
    <property type="component" value="Unassembled WGS sequence"/>
</dbReference>
<protein>
    <recommendedName>
        <fullName evidence="4">Rap1a immunity protein domain-containing protein</fullName>
    </recommendedName>
</protein>
<sequence length="127" mass="14251">MKVMFTSLICICLIVSASLQAKEAPFNGNDAEFLQNACRDVVEIFDRKGQPGSYAALHTSMAEAMRAGYCIGVLQQYSQQSHRCYSSKYQRSNWFDMAKAIASFSIGQEEFHRIQVSTLLEKAYCNG</sequence>